<dbReference type="NCBIfam" id="TIGR01844">
    <property type="entry name" value="type_I_sec_TolC"/>
    <property type="match status" value="1"/>
</dbReference>
<evidence type="ECO:0000256" key="2">
    <source>
        <dbReference type="ARBA" id="ARBA00007613"/>
    </source>
</evidence>
<evidence type="ECO:0000313" key="10">
    <source>
        <dbReference type="EMBL" id="ARN82874.1"/>
    </source>
</evidence>
<evidence type="ECO:0000256" key="8">
    <source>
        <dbReference type="SAM" id="Coils"/>
    </source>
</evidence>
<dbReference type="KEGG" id="mbry:B1812_19325"/>
<evidence type="ECO:0000256" key="7">
    <source>
        <dbReference type="ARBA" id="ARBA00023237"/>
    </source>
</evidence>
<evidence type="ECO:0000313" key="11">
    <source>
        <dbReference type="Proteomes" id="UP000193978"/>
    </source>
</evidence>
<feature type="signal peptide" evidence="9">
    <location>
        <begin position="1"/>
        <end position="21"/>
    </location>
</feature>
<dbReference type="SUPFAM" id="SSF56954">
    <property type="entry name" value="Outer membrane efflux proteins (OEP)"/>
    <property type="match status" value="1"/>
</dbReference>
<name>A0A1W6MZ57_9HYPH</name>
<keyword evidence="5" id="KW-0812">Transmembrane</keyword>
<dbReference type="Pfam" id="PF02321">
    <property type="entry name" value="OEP"/>
    <property type="match status" value="2"/>
</dbReference>
<dbReference type="PANTHER" id="PTHR30026">
    <property type="entry name" value="OUTER MEMBRANE PROTEIN TOLC"/>
    <property type="match status" value="1"/>
</dbReference>
<dbReference type="InterPro" id="IPR051906">
    <property type="entry name" value="TolC-like"/>
</dbReference>
<feature type="chain" id="PRO_5012935893" evidence="9">
    <location>
        <begin position="22"/>
        <end position="468"/>
    </location>
</feature>
<comment type="subcellular location">
    <subcellularLocation>
        <location evidence="1">Cell outer membrane</location>
    </subcellularLocation>
</comment>
<evidence type="ECO:0000256" key="9">
    <source>
        <dbReference type="SAM" id="SignalP"/>
    </source>
</evidence>
<proteinExistence type="inferred from homology"/>
<keyword evidence="4" id="KW-1134">Transmembrane beta strand</keyword>
<keyword evidence="11" id="KW-1185">Reference proteome</keyword>
<dbReference type="AlphaFoldDB" id="A0A1W6MZ57"/>
<reference evidence="10 11" key="1">
    <citation type="submission" date="2017-02" db="EMBL/GenBank/DDBJ databases">
        <authorList>
            <person name="Peterson S.W."/>
        </authorList>
    </citation>
    <scope>NUCLEOTIDE SEQUENCE [LARGE SCALE GENOMIC DNA]</scope>
    <source>
        <strain evidence="10 11">S285</strain>
    </source>
</reference>
<dbReference type="GO" id="GO:1990281">
    <property type="term" value="C:efflux pump complex"/>
    <property type="evidence" value="ECO:0007669"/>
    <property type="project" value="TreeGrafter"/>
</dbReference>
<dbReference type="STRING" id="655015.B1812_19325"/>
<dbReference type="GO" id="GO:0015288">
    <property type="term" value="F:porin activity"/>
    <property type="evidence" value="ECO:0007669"/>
    <property type="project" value="TreeGrafter"/>
</dbReference>
<comment type="similarity">
    <text evidence="2">Belongs to the outer membrane factor (OMF) (TC 1.B.17) family.</text>
</comment>
<feature type="coiled-coil region" evidence="8">
    <location>
        <begin position="329"/>
        <end position="417"/>
    </location>
</feature>
<dbReference type="RefSeq" id="WP_085773012.1">
    <property type="nucleotide sequence ID" value="NZ_AP027149.1"/>
</dbReference>
<keyword evidence="3" id="KW-0813">Transport</keyword>
<gene>
    <name evidence="10" type="ORF">B1812_19325</name>
</gene>
<keyword evidence="7" id="KW-0998">Cell outer membrane</keyword>
<keyword evidence="6" id="KW-0472">Membrane</keyword>
<dbReference type="GO" id="GO:0009279">
    <property type="term" value="C:cell outer membrane"/>
    <property type="evidence" value="ECO:0007669"/>
    <property type="project" value="UniProtKB-SubCell"/>
</dbReference>
<evidence type="ECO:0000256" key="1">
    <source>
        <dbReference type="ARBA" id="ARBA00004442"/>
    </source>
</evidence>
<sequence>MSAWRATVLLACLVTAPFARAETLDGALARAYAANPNLAAGRAGVRAIDESVPQALAGLRPRVGGDAQLGVLDSRSVSDTMETTNNDPTTLGTQHSVQSGRAYPRAGLLSVEQPVFDGFKTQNATRSAQSGVLAARQRLRLLEQRVLLEAVTAYMDVLRESAAVRLQQNNVQILTEQLRQTRERFQYGQITPTDIAQAESRLAAGRAQESAARAVLEASLGQYRKTIGDEPKRLVPARSIDGLLPRTREEAEEIALVENPVVVAALHDADAADLNIHVAEGDFMPKLSVVGNLFTQTDLIARGNRLLGASVVGKLSVPFYDGGLTPSRVRQAKEVAGQKQRDADAARAEVRALVRANWGAWVAAKTQASAAETQIKAAEKALNGVREEAKAGQRTTIEILNAQLELLNARLALLSAQRDRVVASYAVLGAVGALSAERLALAVDIYDPSLHFEQVKDGPIFPSTPTGN</sequence>
<dbReference type="InterPro" id="IPR010130">
    <property type="entry name" value="T1SS_OMP_TolC"/>
</dbReference>
<evidence type="ECO:0000256" key="4">
    <source>
        <dbReference type="ARBA" id="ARBA00022452"/>
    </source>
</evidence>
<dbReference type="Gene3D" id="1.20.1600.10">
    <property type="entry name" value="Outer membrane efflux proteins (OEP)"/>
    <property type="match status" value="1"/>
</dbReference>
<dbReference type="Proteomes" id="UP000193978">
    <property type="component" value="Chromosome"/>
</dbReference>
<evidence type="ECO:0000256" key="3">
    <source>
        <dbReference type="ARBA" id="ARBA00022448"/>
    </source>
</evidence>
<dbReference type="EMBL" id="CP019948">
    <property type="protein sequence ID" value="ARN82874.1"/>
    <property type="molecule type" value="Genomic_DNA"/>
</dbReference>
<dbReference type="InterPro" id="IPR003423">
    <property type="entry name" value="OMP_efflux"/>
</dbReference>
<evidence type="ECO:0000256" key="5">
    <source>
        <dbReference type="ARBA" id="ARBA00022692"/>
    </source>
</evidence>
<dbReference type="PANTHER" id="PTHR30026:SF22">
    <property type="entry name" value="OUTER MEMBRANE EFFLUX PROTEIN"/>
    <property type="match status" value="1"/>
</dbReference>
<dbReference type="OrthoDB" id="9789368at2"/>
<protein>
    <submittedName>
        <fullName evidence="10">Channel protein TolC</fullName>
    </submittedName>
</protein>
<keyword evidence="9" id="KW-0732">Signal</keyword>
<accession>A0A1W6MZ57</accession>
<dbReference type="GO" id="GO:0015562">
    <property type="term" value="F:efflux transmembrane transporter activity"/>
    <property type="evidence" value="ECO:0007669"/>
    <property type="project" value="InterPro"/>
</dbReference>
<organism evidence="10 11">
    <name type="scientific">Methylocystis bryophila</name>
    <dbReference type="NCBI Taxonomy" id="655015"/>
    <lineage>
        <taxon>Bacteria</taxon>
        <taxon>Pseudomonadati</taxon>
        <taxon>Pseudomonadota</taxon>
        <taxon>Alphaproteobacteria</taxon>
        <taxon>Hyphomicrobiales</taxon>
        <taxon>Methylocystaceae</taxon>
        <taxon>Methylocystis</taxon>
    </lineage>
</organism>
<evidence type="ECO:0000256" key="6">
    <source>
        <dbReference type="ARBA" id="ARBA00023136"/>
    </source>
</evidence>
<keyword evidence="8" id="KW-0175">Coiled coil</keyword>